<dbReference type="AlphaFoldDB" id="A0A388K7C3"/>
<dbReference type="Proteomes" id="UP000265515">
    <property type="component" value="Unassembled WGS sequence"/>
</dbReference>
<accession>A0A388K7C3</accession>
<evidence type="ECO:0000256" key="1">
    <source>
        <dbReference type="SAM" id="MobiDB-lite"/>
    </source>
</evidence>
<proteinExistence type="predicted"/>
<name>A0A388K7C3_CHABU</name>
<gene>
    <name evidence="2" type="ORF">CBR_g54225</name>
</gene>
<feature type="region of interest" description="Disordered" evidence="1">
    <location>
        <begin position="468"/>
        <end position="489"/>
    </location>
</feature>
<protein>
    <submittedName>
        <fullName evidence="2">Uncharacterized protein</fullName>
    </submittedName>
</protein>
<reference evidence="2 3" key="1">
    <citation type="journal article" date="2018" name="Cell">
        <title>The Chara Genome: Secondary Complexity and Implications for Plant Terrestrialization.</title>
        <authorList>
            <person name="Nishiyama T."/>
            <person name="Sakayama H."/>
            <person name="Vries J.D."/>
            <person name="Buschmann H."/>
            <person name="Saint-Marcoux D."/>
            <person name="Ullrich K.K."/>
            <person name="Haas F.B."/>
            <person name="Vanderstraeten L."/>
            <person name="Becker D."/>
            <person name="Lang D."/>
            <person name="Vosolsobe S."/>
            <person name="Rombauts S."/>
            <person name="Wilhelmsson P.K.I."/>
            <person name="Janitza P."/>
            <person name="Kern R."/>
            <person name="Heyl A."/>
            <person name="Rumpler F."/>
            <person name="Villalobos L.I.A.C."/>
            <person name="Clay J.M."/>
            <person name="Skokan R."/>
            <person name="Toyoda A."/>
            <person name="Suzuki Y."/>
            <person name="Kagoshima H."/>
            <person name="Schijlen E."/>
            <person name="Tajeshwar N."/>
            <person name="Catarino B."/>
            <person name="Hetherington A.J."/>
            <person name="Saltykova A."/>
            <person name="Bonnot C."/>
            <person name="Breuninger H."/>
            <person name="Symeonidi A."/>
            <person name="Radhakrishnan G.V."/>
            <person name="Van Nieuwerburgh F."/>
            <person name="Deforce D."/>
            <person name="Chang C."/>
            <person name="Karol K.G."/>
            <person name="Hedrich R."/>
            <person name="Ulvskov P."/>
            <person name="Glockner G."/>
            <person name="Delwiche C.F."/>
            <person name="Petrasek J."/>
            <person name="Van de Peer Y."/>
            <person name="Friml J."/>
            <person name="Beilby M."/>
            <person name="Dolan L."/>
            <person name="Kohara Y."/>
            <person name="Sugano S."/>
            <person name="Fujiyama A."/>
            <person name="Delaux P.-M."/>
            <person name="Quint M."/>
            <person name="TheiBen G."/>
            <person name="Hagemann M."/>
            <person name="Harholt J."/>
            <person name="Dunand C."/>
            <person name="Zachgo S."/>
            <person name="Langdale J."/>
            <person name="Maumus F."/>
            <person name="Straeten D.V.D."/>
            <person name="Gould S.B."/>
            <person name="Rensing S.A."/>
        </authorList>
    </citation>
    <scope>NUCLEOTIDE SEQUENCE [LARGE SCALE GENOMIC DNA]</scope>
    <source>
        <strain evidence="2 3">S276</strain>
    </source>
</reference>
<sequence length="522" mass="59309">MWQRPIFSPNGWYHELVQGEQAWIGQFDPLSRPAQALISLAHPRVLEFVKMNSLHVPYPYPPLISVLSFNDWADIIWASTYDRESFPQMTKAYVLAALDMKEDDRLVDASIRDEIMMKEKVFIDLWNATSEFHSDLVHPAALDPAASEPESDDDLLLTEEERAFHEKFLADSGAQLAVGLAKEKTKDVNKFLRNAFLPIAPHRWIESEARALKDKIWDFDTFNHLAPITVNAYGLLASLTPEEWETCHERALDENSKLIKGPYPRTAEAIKLPTVGLFDPLKCAISPTSLAIRGFYAAKGQPALVELKRIWNVGRPYLKCRCLESGLPDCKSNITWFDHVLWYLLANPDFLFPAAPTLRAKMRAMRTLLKKSWRAPVLASVVFSDMRNIMVKMAHSVVQNPARRQEKILDDGVLMMRKFPRKMASLILPDRYLKSTSKRKKQENRRNPQPKRQANTLLSYYVRPRAEPEDERQTGGLDQHAASATPQGSALSFQLDAVNSASSKQLQWSGRTGAAARSLFLP</sequence>
<organism evidence="2 3">
    <name type="scientific">Chara braunii</name>
    <name type="common">Braun's stonewort</name>
    <dbReference type="NCBI Taxonomy" id="69332"/>
    <lineage>
        <taxon>Eukaryota</taxon>
        <taxon>Viridiplantae</taxon>
        <taxon>Streptophyta</taxon>
        <taxon>Charophyceae</taxon>
        <taxon>Charales</taxon>
        <taxon>Characeae</taxon>
        <taxon>Chara</taxon>
    </lineage>
</organism>
<evidence type="ECO:0000313" key="2">
    <source>
        <dbReference type="EMBL" id="GBG65931.1"/>
    </source>
</evidence>
<comment type="caution">
    <text evidence="2">The sequence shown here is derived from an EMBL/GenBank/DDBJ whole genome shotgun (WGS) entry which is preliminary data.</text>
</comment>
<dbReference type="EMBL" id="BFEA01000067">
    <property type="protein sequence ID" value="GBG65931.1"/>
    <property type="molecule type" value="Genomic_DNA"/>
</dbReference>
<keyword evidence="3" id="KW-1185">Reference proteome</keyword>
<dbReference type="Gramene" id="GBG65931">
    <property type="protein sequence ID" value="GBG65931"/>
    <property type="gene ID" value="CBR_g54225"/>
</dbReference>
<evidence type="ECO:0000313" key="3">
    <source>
        <dbReference type="Proteomes" id="UP000265515"/>
    </source>
</evidence>